<proteinExistence type="predicted"/>
<organism evidence="2 3">
    <name type="scientific">Macrostomum lignano</name>
    <dbReference type="NCBI Taxonomy" id="282301"/>
    <lineage>
        <taxon>Eukaryota</taxon>
        <taxon>Metazoa</taxon>
        <taxon>Spiralia</taxon>
        <taxon>Lophotrochozoa</taxon>
        <taxon>Platyhelminthes</taxon>
        <taxon>Rhabditophora</taxon>
        <taxon>Macrostomorpha</taxon>
        <taxon>Macrostomida</taxon>
        <taxon>Macrostomidae</taxon>
        <taxon>Macrostomum</taxon>
    </lineage>
</organism>
<feature type="region of interest" description="Disordered" evidence="1">
    <location>
        <begin position="376"/>
        <end position="397"/>
    </location>
</feature>
<feature type="compositionally biased region" description="Basic and acidic residues" evidence="1">
    <location>
        <begin position="377"/>
        <end position="397"/>
    </location>
</feature>
<evidence type="ECO:0000256" key="1">
    <source>
        <dbReference type="SAM" id="MobiDB-lite"/>
    </source>
</evidence>
<evidence type="ECO:0000313" key="3">
    <source>
        <dbReference type="WBParaSite" id="maker-uti_cns_0009949-snap-gene-0.1-mRNA-1"/>
    </source>
</evidence>
<dbReference type="Proteomes" id="UP000095280">
    <property type="component" value="Unplaced"/>
</dbReference>
<reference evidence="3" key="1">
    <citation type="submission" date="2016-11" db="UniProtKB">
        <authorList>
            <consortium name="WormBaseParasite"/>
        </authorList>
    </citation>
    <scope>IDENTIFICATION</scope>
</reference>
<dbReference type="AlphaFoldDB" id="A0A1I8I619"/>
<evidence type="ECO:0000313" key="2">
    <source>
        <dbReference type="Proteomes" id="UP000095280"/>
    </source>
</evidence>
<keyword evidence="2" id="KW-1185">Reference proteome</keyword>
<protein>
    <submittedName>
        <fullName evidence="3">WSC domain-containing protein</fullName>
    </submittedName>
</protein>
<sequence>QCPDSAEPHHGQIQPEALIHDFSSREYYINIRKALVAGFFMHPSILANFPNAAAQAGEDRVLRQLSKLRKRILERIVMRSNSGGGGGSGSSGDIRVVATVIMRSMSAVAMLICCCAMLQLTAHLSSAVPEMTAGKARTAGLLGGSRDKRSVFNLHKYYKQLMLYCTRTCRRKFGSGLAASDCYGYYQQGWYGSKCAAQRINLAWRYIISGCRALPQHFKVFYALASVAIVLPFAQIVDIVGWQARLNGAAEDDVEIVRRRGHGLAADHAVAAAPDLLSGVQQPDCHADSLVDSTVDAFLTVQRGPDGAEDKLLGVGFNYSGRAAVPSALRFIAIRLRQRMRRVGEFQPITGQAASGLKFGRLVGQTKPLTQQVAAKTEVEKSARAGQRGDRHDLIGC</sequence>
<accession>A0A1I8I619</accession>
<name>A0A1I8I619_9PLAT</name>
<dbReference type="WBParaSite" id="maker-uti_cns_0009949-snap-gene-0.1-mRNA-1">
    <property type="protein sequence ID" value="maker-uti_cns_0009949-snap-gene-0.1-mRNA-1"/>
    <property type="gene ID" value="maker-uti_cns_0009949-snap-gene-0.1"/>
</dbReference>